<dbReference type="CDD" id="cd16917">
    <property type="entry name" value="HATPase_UhpB-NarQ-NarX-like"/>
    <property type="match status" value="1"/>
</dbReference>
<dbReference type="InterPro" id="IPR036890">
    <property type="entry name" value="HATPase_C_sf"/>
</dbReference>
<evidence type="ECO:0000256" key="1">
    <source>
        <dbReference type="ARBA" id="ARBA00022679"/>
    </source>
</evidence>
<evidence type="ECO:0000256" key="3">
    <source>
        <dbReference type="ARBA" id="ARBA00023012"/>
    </source>
</evidence>
<dbReference type="SUPFAM" id="SSF55781">
    <property type="entry name" value="GAF domain-like"/>
    <property type="match status" value="1"/>
</dbReference>
<dbReference type="SUPFAM" id="SSF55874">
    <property type="entry name" value="ATPase domain of HSP90 chaperone/DNA topoisomerase II/histidine kinase"/>
    <property type="match status" value="1"/>
</dbReference>
<evidence type="ECO:0000313" key="6">
    <source>
        <dbReference type="EMBL" id="QDU28986.1"/>
    </source>
</evidence>
<protein>
    <submittedName>
        <fullName evidence="6">Oxygen sensor histidine kinase NreB</fullName>
        <ecNumber evidence="6">2.7.13.3</ecNumber>
    </submittedName>
</protein>
<dbReference type="PROSITE" id="PS50109">
    <property type="entry name" value="HIS_KIN"/>
    <property type="match status" value="1"/>
</dbReference>
<reference evidence="6 7" key="1">
    <citation type="submission" date="2019-02" db="EMBL/GenBank/DDBJ databases">
        <title>Deep-cultivation of Planctomycetes and their phenomic and genomic characterization uncovers novel biology.</title>
        <authorList>
            <person name="Wiegand S."/>
            <person name="Jogler M."/>
            <person name="Boedeker C."/>
            <person name="Pinto D."/>
            <person name="Vollmers J."/>
            <person name="Rivas-Marin E."/>
            <person name="Kohn T."/>
            <person name="Peeters S.H."/>
            <person name="Heuer A."/>
            <person name="Rast P."/>
            <person name="Oberbeckmann S."/>
            <person name="Bunk B."/>
            <person name="Jeske O."/>
            <person name="Meyerdierks A."/>
            <person name="Storesund J.E."/>
            <person name="Kallscheuer N."/>
            <person name="Luecker S."/>
            <person name="Lage O.M."/>
            <person name="Pohl T."/>
            <person name="Merkel B.J."/>
            <person name="Hornburger P."/>
            <person name="Mueller R.-W."/>
            <person name="Bruemmer F."/>
            <person name="Labrenz M."/>
            <person name="Spormann A.M."/>
            <person name="Op den Camp H."/>
            <person name="Overmann J."/>
            <person name="Amann R."/>
            <person name="Jetten M.S.M."/>
            <person name="Mascher T."/>
            <person name="Medema M.H."/>
            <person name="Devos D.P."/>
            <person name="Kaster A.-K."/>
            <person name="Ovreas L."/>
            <person name="Rohde M."/>
            <person name="Galperin M.Y."/>
            <person name="Jogler C."/>
        </authorList>
    </citation>
    <scope>NUCLEOTIDE SEQUENCE [LARGE SCALE GENOMIC DNA]</scope>
    <source>
        <strain evidence="6 7">ETA_A8</strain>
    </source>
</reference>
<dbReference type="Pfam" id="PF01590">
    <property type="entry name" value="GAF"/>
    <property type="match status" value="1"/>
</dbReference>
<dbReference type="InterPro" id="IPR005467">
    <property type="entry name" value="His_kinase_dom"/>
</dbReference>
<feature type="compositionally biased region" description="Basic and acidic residues" evidence="4">
    <location>
        <begin position="1"/>
        <end position="13"/>
    </location>
</feature>
<dbReference type="RefSeq" id="WP_145092158.1">
    <property type="nucleotide sequence ID" value="NZ_CP036274.1"/>
</dbReference>
<keyword evidence="7" id="KW-1185">Reference proteome</keyword>
<dbReference type="GO" id="GO:0046983">
    <property type="term" value="F:protein dimerization activity"/>
    <property type="evidence" value="ECO:0007669"/>
    <property type="project" value="InterPro"/>
</dbReference>
<keyword evidence="3" id="KW-0902">Two-component regulatory system</keyword>
<feature type="domain" description="Histidine kinase" evidence="5">
    <location>
        <begin position="368"/>
        <end position="457"/>
    </location>
</feature>
<dbReference type="Pfam" id="PF07730">
    <property type="entry name" value="HisKA_3"/>
    <property type="match status" value="1"/>
</dbReference>
<accession>A0A517YFH8</accession>
<sequence length="460" mass="50568">MHDRDLTGDDVAKRRTPGTDPQEAITCPVSVTPSRKMESLDAGLCAALEDAGCPVGASIRDRLAFETLLTELSSRFVNIPANRVDSQIEWGMRLVVEQLGIDRCGFGEVLGDGKQFVVTHSYQLPTVPSCFGLILQEQFPAYARMIRQGMIIRLPEDLPADAVTERQYLLQSGLRSSLTIPLTVMGSVVGALGLASFRTQLAWPDELVKRLRLVGDIFTNALARKRADEALCAKELSLRQSQEGLRQLTARLLQAQEQERRRIAREMHDDWTQRLASLGIEAAKLERHLGTQEVALPLLHAMQQQLVALSEDVHALSRQLHPSILDDLGLVEALRSECAAFARREEIEVDYCPGVLPETVPADVALCLYRVAQEALRNVAKHAAAAEVIVTLDVVESEVVMRIEDFGIGFDRENERSQPGLGLSSMAERVALIEGQFSVTTAVGRGTSVDVHAPLKGCPR</sequence>
<evidence type="ECO:0000256" key="2">
    <source>
        <dbReference type="ARBA" id="ARBA00022777"/>
    </source>
</evidence>
<keyword evidence="1 6" id="KW-0808">Transferase</keyword>
<dbReference type="InterPro" id="IPR003594">
    <property type="entry name" value="HATPase_dom"/>
</dbReference>
<dbReference type="Gene3D" id="1.20.5.1930">
    <property type="match status" value="1"/>
</dbReference>
<dbReference type="InterPro" id="IPR029016">
    <property type="entry name" value="GAF-like_dom_sf"/>
</dbReference>
<dbReference type="PANTHER" id="PTHR24421:SF58">
    <property type="entry name" value="SIGNAL TRANSDUCTION HISTIDINE-PROTEIN KINASE_PHOSPHATASE UHPB"/>
    <property type="match status" value="1"/>
</dbReference>
<organism evidence="6 7">
    <name type="scientific">Anatilimnocola aggregata</name>
    <dbReference type="NCBI Taxonomy" id="2528021"/>
    <lineage>
        <taxon>Bacteria</taxon>
        <taxon>Pseudomonadati</taxon>
        <taxon>Planctomycetota</taxon>
        <taxon>Planctomycetia</taxon>
        <taxon>Pirellulales</taxon>
        <taxon>Pirellulaceae</taxon>
        <taxon>Anatilimnocola</taxon>
    </lineage>
</organism>
<dbReference type="InterPro" id="IPR003018">
    <property type="entry name" value="GAF"/>
</dbReference>
<feature type="region of interest" description="Disordered" evidence="4">
    <location>
        <begin position="1"/>
        <end position="26"/>
    </location>
</feature>
<dbReference type="PANTHER" id="PTHR24421">
    <property type="entry name" value="NITRATE/NITRITE SENSOR PROTEIN NARX-RELATED"/>
    <property type="match status" value="1"/>
</dbReference>
<dbReference type="GO" id="GO:0000155">
    <property type="term" value="F:phosphorelay sensor kinase activity"/>
    <property type="evidence" value="ECO:0007669"/>
    <property type="project" value="InterPro"/>
</dbReference>
<dbReference type="KEGG" id="aagg:ETAA8_40920"/>
<gene>
    <name evidence="6" type="primary">nreB_3</name>
    <name evidence="6" type="ORF">ETAA8_40920</name>
</gene>
<evidence type="ECO:0000256" key="4">
    <source>
        <dbReference type="SAM" id="MobiDB-lite"/>
    </source>
</evidence>
<keyword evidence="2 6" id="KW-0418">Kinase</keyword>
<proteinExistence type="predicted"/>
<dbReference type="OrthoDB" id="290376at2"/>
<dbReference type="EC" id="2.7.13.3" evidence="6"/>
<dbReference type="InterPro" id="IPR050482">
    <property type="entry name" value="Sensor_HK_TwoCompSys"/>
</dbReference>
<name>A0A517YFH8_9BACT</name>
<dbReference type="EMBL" id="CP036274">
    <property type="protein sequence ID" value="QDU28986.1"/>
    <property type="molecule type" value="Genomic_DNA"/>
</dbReference>
<dbReference type="SMART" id="SM00387">
    <property type="entry name" value="HATPase_c"/>
    <property type="match status" value="1"/>
</dbReference>
<dbReference type="Pfam" id="PF02518">
    <property type="entry name" value="HATPase_c"/>
    <property type="match status" value="1"/>
</dbReference>
<evidence type="ECO:0000313" key="7">
    <source>
        <dbReference type="Proteomes" id="UP000315017"/>
    </source>
</evidence>
<dbReference type="InterPro" id="IPR011712">
    <property type="entry name" value="Sig_transdc_His_kin_sub3_dim/P"/>
</dbReference>
<dbReference type="Proteomes" id="UP000315017">
    <property type="component" value="Chromosome"/>
</dbReference>
<dbReference type="SMART" id="SM00065">
    <property type="entry name" value="GAF"/>
    <property type="match status" value="1"/>
</dbReference>
<dbReference type="Gene3D" id="3.30.450.40">
    <property type="match status" value="1"/>
</dbReference>
<evidence type="ECO:0000259" key="5">
    <source>
        <dbReference type="PROSITE" id="PS50109"/>
    </source>
</evidence>
<dbReference type="AlphaFoldDB" id="A0A517YFH8"/>
<dbReference type="GO" id="GO:0016020">
    <property type="term" value="C:membrane"/>
    <property type="evidence" value="ECO:0007669"/>
    <property type="project" value="InterPro"/>
</dbReference>
<dbReference type="Gene3D" id="3.30.565.10">
    <property type="entry name" value="Histidine kinase-like ATPase, C-terminal domain"/>
    <property type="match status" value="1"/>
</dbReference>